<dbReference type="InterPro" id="IPR036388">
    <property type="entry name" value="WH-like_DNA-bd_sf"/>
</dbReference>
<dbReference type="InterPro" id="IPR000595">
    <property type="entry name" value="cNMP-bd_dom"/>
</dbReference>
<dbReference type="InterPro" id="IPR012318">
    <property type="entry name" value="HTH_CRP"/>
</dbReference>
<dbReference type="SUPFAM" id="SSF51206">
    <property type="entry name" value="cAMP-binding domain-like"/>
    <property type="match status" value="1"/>
</dbReference>
<dbReference type="PANTHER" id="PTHR24567:SF74">
    <property type="entry name" value="HTH-TYPE TRANSCRIPTIONAL REGULATOR ARCR"/>
    <property type="match status" value="1"/>
</dbReference>
<dbReference type="InterPro" id="IPR014710">
    <property type="entry name" value="RmlC-like_jellyroll"/>
</dbReference>
<dbReference type="Pfam" id="PF13545">
    <property type="entry name" value="HTH_Crp_2"/>
    <property type="match status" value="1"/>
</dbReference>
<reference evidence="6 7" key="1">
    <citation type="submission" date="2019-09" db="EMBL/GenBank/DDBJ databases">
        <title>Non-baumannii Acinetobacter spp. carrying blaNDM-1 isolated in China.</title>
        <authorList>
            <person name="Cui C."/>
            <person name="Chen C."/>
            <person name="Sun J."/>
            <person name="Liu Y."/>
        </authorList>
    </citation>
    <scope>NUCLEOTIDE SEQUENCE [LARGE SCALE GENOMIC DNA]</scope>
    <source>
        <strain evidence="6 7">HZE23-1</strain>
    </source>
</reference>
<name>A0AAE6WVK1_9GAMM</name>
<dbReference type="Pfam" id="PF00027">
    <property type="entry name" value="cNMP_binding"/>
    <property type="match status" value="1"/>
</dbReference>
<dbReference type="GO" id="GO:0003677">
    <property type="term" value="F:DNA binding"/>
    <property type="evidence" value="ECO:0007669"/>
    <property type="project" value="UniProtKB-KW"/>
</dbReference>
<dbReference type="PANTHER" id="PTHR24567">
    <property type="entry name" value="CRP FAMILY TRANSCRIPTIONAL REGULATORY PROTEIN"/>
    <property type="match status" value="1"/>
</dbReference>
<dbReference type="EMBL" id="CP044463">
    <property type="protein sequence ID" value="QIC66891.1"/>
    <property type="molecule type" value="Genomic_DNA"/>
</dbReference>
<dbReference type="GO" id="GO:0005829">
    <property type="term" value="C:cytosol"/>
    <property type="evidence" value="ECO:0007669"/>
    <property type="project" value="TreeGrafter"/>
</dbReference>
<dbReference type="GO" id="GO:0003700">
    <property type="term" value="F:DNA-binding transcription factor activity"/>
    <property type="evidence" value="ECO:0007669"/>
    <property type="project" value="TreeGrafter"/>
</dbReference>
<dbReference type="SUPFAM" id="SSF46785">
    <property type="entry name" value="Winged helix' DNA-binding domain"/>
    <property type="match status" value="1"/>
</dbReference>
<feature type="domain" description="HTH crp-type" evidence="5">
    <location>
        <begin position="148"/>
        <end position="220"/>
    </location>
</feature>
<dbReference type="PROSITE" id="PS50042">
    <property type="entry name" value="CNMP_BINDING_3"/>
    <property type="match status" value="1"/>
</dbReference>
<evidence type="ECO:0000313" key="7">
    <source>
        <dbReference type="Proteomes" id="UP000503505"/>
    </source>
</evidence>
<gene>
    <name evidence="6" type="ORF">FSC10_05745</name>
</gene>
<feature type="domain" description="Cyclic nucleotide-binding" evidence="4">
    <location>
        <begin position="14"/>
        <end position="99"/>
    </location>
</feature>
<dbReference type="InterPro" id="IPR050397">
    <property type="entry name" value="Env_Response_Regulators"/>
</dbReference>
<dbReference type="InterPro" id="IPR018490">
    <property type="entry name" value="cNMP-bd_dom_sf"/>
</dbReference>
<evidence type="ECO:0000256" key="1">
    <source>
        <dbReference type="ARBA" id="ARBA00023015"/>
    </source>
</evidence>
<dbReference type="RefSeq" id="WP_004892645.1">
    <property type="nucleotide sequence ID" value="NZ_BCMD01000015.1"/>
</dbReference>
<keyword evidence="2" id="KW-0238">DNA-binding</keyword>
<dbReference type="Gene3D" id="2.60.120.10">
    <property type="entry name" value="Jelly Rolls"/>
    <property type="match status" value="1"/>
</dbReference>
<dbReference type="InterPro" id="IPR036390">
    <property type="entry name" value="WH_DNA-bd_sf"/>
</dbReference>
<evidence type="ECO:0000256" key="3">
    <source>
        <dbReference type="ARBA" id="ARBA00023163"/>
    </source>
</evidence>
<evidence type="ECO:0000259" key="5">
    <source>
        <dbReference type="PROSITE" id="PS51063"/>
    </source>
</evidence>
<keyword evidence="3" id="KW-0804">Transcription</keyword>
<evidence type="ECO:0000256" key="2">
    <source>
        <dbReference type="ARBA" id="ARBA00023125"/>
    </source>
</evidence>
<accession>A0AAE6WVK1</accession>
<dbReference type="Gene3D" id="1.10.10.10">
    <property type="entry name" value="Winged helix-like DNA-binding domain superfamily/Winged helix DNA-binding domain"/>
    <property type="match status" value="1"/>
</dbReference>
<keyword evidence="1" id="KW-0805">Transcription regulation</keyword>
<dbReference type="SMART" id="SM00100">
    <property type="entry name" value="cNMP"/>
    <property type="match status" value="1"/>
</dbReference>
<proteinExistence type="predicted"/>
<evidence type="ECO:0000259" key="4">
    <source>
        <dbReference type="PROSITE" id="PS50042"/>
    </source>
</evidence>
<dbReference type="Proteomes" id="UP000503505">
    <property type="component" value="Chromosome"/>
</dbReference>
<dbReference type="AlphaFoldDB" id="A0AAE6WVK1"/>
<sequence>MEEKHLVELEKNSWFSKLPSHFQNVLLKHAVTLSVDKDQTVFYSGDVFDGIYAVLEGAIGLGSINIEGKEAVSAIVEPIVWFGEISLVDEQPRSHHAIACKKSLLLHIPAQFIYKLVAEHPAFWFHISQLMSQKLRYVFLELFSIQTQTMQQRLAQRLLFILQGYGNHLVIKNRTIQLSQEQLSQMLMCSRQTINQELQQLEKMNILKIAFKQIEILDVQRLHQLTGVPLH</sequence>
<protein>
    <submittedName>
        <fullName evidence="6">Crp/Fnr family transcriptional regulator</fullName>
    </submittedName>
</protein>
<organism evidence="6 7">
    <name type="scientific">Acinetobacter schindleri</name>
    <dbReference type="NCBI Taxonomy" id="108981"/>
    <lineage>
        <taxon>Bacteria</taxon>
        <taxon>Pseudomonadati</taxon>
        <taxon>Pseudomonadota</taxon>
        <taxon>Gammaproteobacteria</taxon>
        <taxon>Moraxellales</taxon>
        <taxon>Moraxellaceae</taxon>
        <taxon>Acinetobacter</taxon>
    </lineage>
</organism>
<evidence type="ECO:0000313" key="6">
    <source>
        <dbReference type="EMBL" id="QIC66891.1"/>
    </source>
</evidence>
<dbReference type="CDD" id="cd00038">
    <property type="entry name" value="CAP_ED"/>
    <property type="match status" value="1"/>
</dbReference>
<dbReference type="PROSITE" id="PS51063">
    <property type="entry name" value="HTH_CRP_2"/>
    <property type="match status" value="1"/>
</dbReference>